<dbReference type="EMBL" id="GBXM01067827">
    <property type="protein sequence ID" value="JAH40750.1"/>
    <property type="molecule type" value="Transcribed_RNA"/>
</dbReference>
<reference evidence="1" key="1">
    <citation type="submission" date="2014-11" db="EMBL/GenBank/DDBJ databases">
        <authorList>
            <person name="Amaro Gonzalez C."/>
        </authorList>
    </citation>
    <scope>NUCLEOTIDE SEQUENCE</scope>
</reference>
<name>A0A0E9SJB7_ANGAN</name>
<proteinExistence type="predicted"/>
<organism evidence="1">
    <name type="scientific">Anguilla anguilla</name>
    <name type="common">European freshwater eel</name>
    <name type="synonym">Muraena anguilla</name>
    <dbReference type="NCBI Taxonomy" id="7936"/>
    <lineage>
        <taxon>Eukaryota</taxon>
        <taxon>Metazoa</taxon>
        <taxon>Chordata</taxon>
        <taxon>Craniata</taxon>
        <taxon>Vertebrata</taxon>
        <taxon>Euteleostomi</taxon>
        <taxon>Actinopterygii</taxon>
        <taxon>Neopterygii</taxon>
        <taxon>Teleostei</taxon>
        <taxon>Anguilliformes</taxon>
        <taxon>Anguillidae</taxon>
        <taxon>Anguilla</taxon>
    </lineage>
</organism>
<accession>A0A0E9SJB7</accession>
<evidence type="ECO:0000313" key="1">
    <source>
        <dbReference type="EMBL" id="JAH40750.1"/>
    </source>
</evidence>
<reference evidence="1" key="2">
    <citation type="journal article" date="2015" name="Fish Shellfish Immunol.">
        <title>Early steps in the European eel (Anguilla anguilla)-Vibrio vulnificus interaction in the gills: Role of the RtxA13 toxin.</title>
        <authorList>
            <person name="Callol A."/>
            <person name="Pajuelo D."/>
            <person name="Ebbesson L."/>
            <person name="Teles M."/>
            <person name="MacKenzie S."/>
            <person name="Amaro C."/>
        </authorList>
    </citation>
    <scope>NUCLEOTIDE SEQUENCE</scope>
</reference>
<dbReference type="AlphaFoldDB" id="A0A0E9SJB7"/>
<sequence length="31" mass="3052">MATLPVSSVGDTGQFGSNVAVVWSSSANLIG</sequence>
<protein>
    <submittedName>
        <fullName evidence="1">Uncharacterized protein</fullName>
    </submittedName>
</protein>